<reference evidence="3" key="1">
    <citation type="journal article" date="2019" name="Int. J. Syst. Evol. Microbiol.">
        <title>The Global Catalogue of Microorganisms (GCM) 10K type strain sequencing project: providing services to taxonomists for standard genome sequencing and annotation.</title>
        <authorList>
            <consortium name="The Broad Institute Genomics Platform"/>
            <consortium name="The Broad Institute Genome Sequencing Center for Infectious Disease"/>
            <person name="Wu L."/>
            <person name="Ma J."/>
        </authorList>
    </citation>
    <scope>NUCLEOTIDE SEQUENCE [LARGE SCALE GENOMIC DNA]</scope>
    <source>
        <strain evidence="3">JCM 17137</strain>
    </source>
</reference>
<comment type="caution">
    <text evidence="2">The sequence shown here is derived from an EMBL/GenBank/DDBJ whole genome shotgun (WGS) entry which is preliminary data.</text>
</comment>
<evidence type="ECO:0000313" key="3">
    <source>
        <dbReference type="Proteomes" id="UP001500908"/>
    </source>
</evidence>
<dbReference type="EMBL" id="BAABDD010000012">
    <property type="protein sequence ID" value="GAA3747314.1"/>
    <property type="molecule type" value="Genomic_DNA"/>
</dbReference>
<protein>
    <recommendedName>
        <fullName evidence="1">GmrSD restriction endonucleases N-terminal domain-containing protein</fullName>
    </recommendedName>
</protein>
<dbReference type="InterPro" id="IPR004919">
    <property type="entry name" value="GmrSD_N"/>
</dbReference>
<gene>
    <name evidence="2" type="ORF">GCM10022402_28390</name>
</gene>
<keyword evidence="3" id="KW-1185">Reference proteome</keyword>
<organism evidence="2 3">
    <name type="scientific">Salinactinospora qingdaonensis</name>
    <dbReference type="NCBI Taxonomy" id="702744"/>
    <lineage>
        <taxon>Bacteria</taxon>
        <taxon>Bacillati</taxon>
        <taxon>Actinomycetota</taxon>
        <taxon>Actinomycetes</taxon>
        <taxon>Streptosporangiales</taxon>
        <taxon>Nocardiopsidaceae</taxon>
        <taxon>Salinactinospora</taxon>
    </lineage>
</organism>
<dbReference type="Pfam" id="PF03235">
    <property type="entry name" value="GmrSD_N"/>
    <property type="match status" value="1"/>
</dbReference>
<feature type="domain" description="GmrSD restriction endonucleases N-terminal" evidence="1">
    <location>
        <begin position="23"/>
        <end position="216"/>
    </location>
</feature>
<evidence type="ECO:0000313" key="2">
    <source>
        <dbReference type="EMBL" id="GAA3747314.1"/>
    </source>
</evidence>
<dbReference type="PANTHER" id="PTHR37292:SF2">
    <property type="entry name" value="DUF262 DOMAIN-CONTAINING PROTEIN"/>
    <property type="match status" value="1"/>
</dbReference>
<evidence type="ECO:0000259" key="1">
    <source>
        <dbReference type="Pfam" id="PF03235"/>
    </source>
</evidence>
<dbReference type="Proteomes" id="UP001500908">
    <property type="component" value="Unassembled WGS sequence"/>
</dbReference>
<proteinExistence type="predicted"/>
<sequence length="554" mass="59914">MAPVTRPEIREARPGDLVAWAREGRLRLPSFQRSYQWESVDVRRLFDSLLRGYPIGNLLVWQRPAAAGTVTVGHLSVAAPETGAAYWVVDGQQRITSLVGALTATDDTVDPRFRVYYDLATGEFRSLSRRRRPDADWLPVSLTLDTAAANAWIRERPHLTGEQIDRADAVIAAIRDYRLPMYVVTGDDETTLREIFDRLNTYGKALKSADIFRALHASRDDRALGDLTSLGADVAGFGFGRLPEQLLTQSVLAVRDPVVDRDFRREFDGADDLHTALTATRDALGHVVDFLRDEADIPHAKLLPYALFVPVLARFAALFGPPRGRAAQLLRRWVWRGAVLGVAPQGNTAGLRKNAKAVAGDPVGSAERLIGLLPTPDSAVWRPDLGHTRLNAALGKVNILGLLSRGPLPLPGTAEAERADGTAGRPVDVASVLEADSPPPLLAPIFDIGWPTGENVANRVVAPGAKPAQVRDALLAGEVDERLLHSQCLDEGCVGLLRDGDTDGFLARRAELAGAVIAEHVQNHALFGFRDGPALSTLFEDTPDPAPAGEDGPA</sequence>
<dbReference type="RefSeq" id="WP_344971851.1">
    <property type="nucleotide sequence ID" value="NZ_BAABDD010000012.1"/>
</dbReference>
<accession>A0ABP7FU09</accession>
<name>A0ABP7FU09_9ACTN</name>
<dbReference type="PANTHER" id="PTHR37292">
    <property type="entry name" value="VNG6097C"/>
    <property type="match status" value="1"/>
</dbReference>